<dbReference type="InterPro" id="IPR036582">
    <property type="entry name" value="Mao_N_sf"/>
</dbReference>
<evidence type="ECO:0000256" key="1">
    <source>
        <dbReference type="SAM" id="Coils"/>
    </source>
</evidence>
<dbReference type="InterPro" id="IPR012854">
    <property type="entry name" value="Cu_amine_oxidase-like_N"/>
</dbReference>
<reference evidence="3" key="1">
    <citation type="journal article" date="2021" name="Proc. Natl. Acad. Sci. U.S.A.">
        <title>A Catalog of Tens of Thousands of Viruses from Human Metagenomes Reveals Hidden Associations with Chronic Diseases.</title>
        <authorList>
            <person name="Tisza M.J."/>
            <person name="Buck C.B."/>
        </authorList>
    </citation>
    <scope>NUCLEOTIDE SEQUENCE</scope>
    <source>
        <strain evidence="3">CtplG2</strain>
    </source>
</reference>
<protein>
    <submittedName>
        <fullName evidence="3">Copper amine oxidase</fullName>
    </submittedName>
</protein>
<dbReference type="Gene3D" id="3.30.457.10">
    <property type="entry name" value="Copper amine oxidase-like, N-terminal domain"/>
    <property type="match status" value="1"/>
</dbReference>
<feature type="domain" description="Copper amine oxidase-like N-terminal" evidence="2">
    <location>
        <begin position="38"/>
        <end position="118"/>
    </location>
</feature>
<sequence>MKRRILTLVLSCSLIFGAVPAYAQEIKDSTSAVYTYSMPFDTKLKTVDGQLYISARDAATLLGAGISWDGSTKTAVIFETDHTLVFKVGEAGYYNNSVQMYSSNKPVIIDETCYISLADCLKGAGRRYEYLSDGSINVLCPLKTYNSGMMTSDEYAQQYLNKPSTNQYYKPYVPYSTNGTYSPNANYYNKFDYDYNKYEEYANELYEKAEQAKKEAAELQQYDPAYEEAARDAYIKYKMDSLNASTYGPYAGVYEEAARQEYEAALAKLGIYN</sequence>
<dbReference type="SUPFAM" id="SSF55383">
    <property type="entry name" value="Copper amine oxidase, domain N"/>
    <property type="match status" value="1"/>
</dbReference>
<dbReference type="Pfam" id="PF07833">
    <property type="entry name" value="Cu_amine_oxidN1"/>
    <property type="match status" value="1"/>
</dbReference>
<evidence type="ECO:0000259" key="2">
    <source>
        <dbReference type="Pfam" id="PF07833"/>
    </source>
</evidence>
<feature type="coiled-coil region" evidence="1">
    <location>
        <begin position="195"/>
        <end position="222"/>
    </location>
</feature>
<proteinExistence type="predicted"/>
<name>A0A8S5LVP2_9CAUD</name>
<organism evidence="3">
    <name type="scientific">Myoviridae sp. ctplG2</name>
    <dbReference type="NCBI Taxonomy" id="2826700"/>
    <lineage>
        <taxon>Viruses</taxon>
        <taxon>Duplodnaviria</taxon>
        <taxon>Heunggongvirae</taxon>
        <taxon>Uroviricota</taxon>
        <taxon>Caudoviricetes</taxon>
    </lineage>
</organism>
<keyword evidence="1" id="KW-0175">Coiled coil</keyword>
<evidence type="ECO:0000313" key="3">
    <source>
        <dbReference type="EMBL" id="DAD74133.1"/>
    </source>
</evidence>
<dbReference type="EMBL" id="BK014753">
    <property type="protein sequence ID" value="DAD74133.1"/>
    <property type="molecule type" value="Genomic_DNA"/>
</dbReference>
<accession>A0A8S5LVP2</accession>